<evidence type="ECO:0000259" key="1">
    <source>
        <dbReference type="Pfam" id="PF24963"/>
    </source>
</evidence>
<protein>
    <recommendedName>
        <fullName evidence="1">DUF7768 domain-containing protein</fullName>
    </recommendedName>
</protein>
<feature type="domain" description="DUF7768" evidence="1">
    <location>
        <begin position="2"/>
        <end position="80"/>
    </location>
</feature>
<dbReference type="EMBL" id="LAZR01036800">
    <property type="protein sequence ID" value="KKL23894.1"/>
    <property type="molecule type" value="Genomic_DNA"/>
</dbReference>
<sequence>MKRVIIESPYAAANGHTVAEHEVYARRCMSDSLARGEAPLASHLLYTQPGILDDTDPDERKRGIDAGFVWMRFADLVAVYID</sequence>
<dbReference type="AlphaFoldDB" id="A0A0F9BPR1"/>
<dbReference type="Pfam" id="PF24963">
    <property type="entry name" value="DUF7768"/>
    <property type="match status" value="1"/>
</dbReference>
<evidence type="ECO:0000313" key="2">
    <source>
        <dbReference type="EMBL" id="KKL23894.1"/>
    </source>
</evidence>
<dbReference type="InterPro" id="IPR056670">
    <property type="entry name" value="DUF7768"/>
</dbReference>
<comment type="caution">
    <text evidence="2">The sequence shown here is derived from an EMBL/GenBank/DDBJ whole genome shotgun (WGS) entry which is preliminary data.</text>
</comment>
<accession>A0A0F9BPR1</accession>
<organism evidence="2">
    <name type="scientific">marine sediment metagenome</name>
    <dbReference type="NCBI Taxonomy" id="412755"/>
    <lineage>
        <taxon>unclassified sequences</taxon>
        <taxon>metagenomes</taxon>
        <taxon>ecological metagenomes</taxon>
    </lineage>
</organism>
<reference evidence="2" key="1">
    <citation type="journal article" date="2015" name="Nature">
        <title>Complex archaea that bridge the gap between prokaryotes and eukaryotes.</title>
        <authorList>
            <person name="Spang A."/>
            <person name="Saw J.H."/>
            <person name="Jorgensen S.L."/>
            <person name="Zaremba-Niedzwiedzka K."/>
            <person name="Martijn J."/>
            <person name="Lind A.E."/>
            <person name="van Eijk R."/>
            <person name="Schleper C."/>
            <person name="Guy L."/>
            <person name="Ettema T.J."/>
        </authorList>
    </citation>
    <scope>NUCLEOTIDE SEQUENCE</scope>
</reference>
<gene>
    <name evidence="2" type="ORF">LCGC14_2420830</name>
</gene>
<feature type="non-terminal residue" evidence="2">
    <location>
        <position position="82"/>
    </location>
</feature>
<proteinExistence type="predicted"/>
<name>A0A0F9BPR1_9ZZZZ</name>